<evidence type="ECO:0000259" key="12">
    <source>
        <dbReference type="PROSITE" id="PS51198"/>
    </source>
</evidence>
<dbReference type="Proteomes" id="UP001190700">
    <property type="component" value="Unassembled WGS sequence"/>
</dbReference>
<dbReference type="GO" id="GO:0005634">
    <property type="term" value="C:nucleus"/>
    <property type="evidence" value="ECO:0007669"/>
    <property type="project" value="TreeGrafter"/>
</dbReference>
<evidence type="ECO:0000313" key="14">
    <source>
        <dbReference type="EMBL" id="KAK3233917.1"/>
    </source>
</evidence>
<feature type="compositionally biased region" description="Low complexity" evidence="11">
    <location>
        <begin position="420"/>
        <end position="432"/>
    </location>
</feature>
<feature type="region of interest" description="Disordered" evidence="11">
    <location>
        <begin position="240"/>
        <end position="574"/>
    </location>
</feature>
<keyword evidence="6" id="KW-0413">Isomerase</keyword>
<evidence type="ECO:0000256" key="8">
    <source>
        <dbReference type="ARBA" id="ARBA00034808"/>
    </source>
</evidence>
<comment type="caution">
    <text evidence="14">The sequence shown here is derived from an EMBL/GenBank/DDBJ whole genome shotgun (WGS) entry which is preliminary data.</text>
</comment>
<feature type="region of interest" description="Disordered" evidence="11">
    <location>
        <begin position="619"/>
        <end position="646"/>
    </location>
</feature>
<proteinExistence type="inferred from homology"/>
<dbReference type="EC" id="5.6.2.4" evidence="8"/>
<feature type="compositionally biased region" description="Polar residues" evidence="11">
    <location>
        <begin position="300"/>
        <end position="313"/>
    </location>
</feature>
<dbReference type="InterPro" id="IPR000212">
    <property type="entry name" value="DNA_helicase_UvrD/REP"/>
</dbReference>
<dbReference type="InterPro" id="IPR014017">
    <property type="entry name" value="DNA_helicase_UvrD-like_C"/>
</dbReference>
<feature type="compositionally biased region" description="Basic and acidic residues" evidence="11">
    <location>
        <begin position="483"/>
        <end position="495"/>
    </location>
</feature>
<dbReference type="SUPFAM" id="SSF52540">
    <property type="entry name" value="P-loop containing nucleoside triphosphate hydrolases"/>
    <property type="match status" value="1"/>
</dbReference>
<dbReference type="PANTHER" id="PTHR11070:SF61">
    <property type="entry name" value="DNA 3'-5' HELICASE"/>
    <property type="match status" value="1"/>
</dbReference>
<feature type="binding site" evidence="10">
    <location>
        <begin position="681"/>
        <end position="688"/>
    </location>
    <ligand>
        <name>ATP</name>
        <dbReference type="ChEBI" id="CHEBI:30616"/>
    </ligand>
</feature>
<dbReference type="GO" id="GO:0000725">
    <property type="term" value="P:recombinational repair"/>
    <property type="evidence" value="ECO:0007669"/>
    <property type="project" value="TreeGrafter"/>
</dbReference>
<keyword evidence="2 10" id="KW-0547">Nucleotide-binding</keyword>
<reference evidence="14 15" key="1">
    <citation type="journal article" date="2015" name="Genome Biol. Evol.">
        <title>Comparative Genomics of a Bacterivorous Green Alga Reveals Evolutionary Causalities and Consequences of Phago-Mixotrophic Mode of Nutrition.</title>
        <authorList>
            <person name="Burns J.A."/>
            <person name="Paasch A."/>
            <person name="Narechania A."/>
            <person name="Kim E."/>
        </authorList>
    </citation>
    <scope>NUCLEOTIDE SEQUENCE [LARGE SCALE GENOMIC DNA]</scope>
    <source>
        <strain evidence="14 15">PLY_AMNH</strain>
    </source>
</reference>
<dbReference type="GO" id="GO:0005524">
    <property type="term" value="F:ATP binding"/>
    <property type="evidence" value="ECO:0007669"/>
    <property type="project" value="UniProtKB-UniRule"/>
</dbReference>
<dbReference type="InterPro" id="IPR014016">
    <property type="entry name" value="UvrD-like_ATP-bd"/>
</dbReference>
<keyword evidence="4 10" id="KW-0347">Helicase</keyword>
<dbReference type="InterPro" id="IPR027417">
    <property type="entry name" value="P-loop_NTPase"/>
</dbReference>
<evidence type="ECO:0000313" key="15">
    <source>
        <dbReference type="Proteomes" id="UP001190700"/>
    </source>
</evidence>
<evidence type="ECO:0000256" key="7">
    <source>
        <dbReference type="ARBA" id="ARBA00034617"/>
    </source>
</evidence>
<dbReference type="Gene3D" id="1.10.10.160">
    <property type="match status" value="1"/>
</dbReference>
<protein>
    <recommendedName>
        <fullName evidence="8">DNA 3'-5' helicase</fullName>
        <ecNumber evidence="8">5.6.2.4</ecNumber>
    </recommendedName>
</protein>
<dbReference type="PANTHER" id="PTHR11070">
    <property type="entry name" value="UVRD / RECB / PCRA DNA HELICASE FAMILY MEMBER"/>
    <property type="match status" value="1"/>
</dbReference>
<keyword evidence="15" id="KW-1185">Reference proteome</keyword>
<feature type="compositionally biased region" description="Low complexity" evidence="11">
    <location>
        <begin position="501"/>
        <end position="519"/>
    </location>
</feature>
<evidence type="ECO:0000256" key="6">
    <source>
        <dbReference type="ARBA" id="ARBA00023235"/>
    </source>
</evidence>
<dbReference type="PROSITE" id="PS51198">
    <property type="entry name" value="UVRD_HELICASE_ATP_BIND"/>
    <property type="match status" value="1"/>
</dbReference>
<feature type="region of interest" description="Disordered" evidence="11">
    <location>
        <begin position="198"/>
        <end position="220"/>
    </location>
</feature>
<feature type="compositionally biased region" description="Polar residues" evidence="11">
    <location>
        <begin position="201"/>
        <end position="216"/>
    </location>
</feature>
<dbReference type="Gene3D" id="1.10.486.10">
    <property type="entry name" value="PCRA, domain 4"/>
    <property type="match status" value="1"/>
</dbReference>
<dbReference type="Gene3D" id="3.40.50.300">
    <property type="entry name" value="P-loop containing nucleotide triphosphate hydrolases"/>
    <property type="match status" value="2"/>
</dbReference>
<evidence type="ECO:0000256" key="2">
    <source>
        <dbReference type="ARBA" id="ARBA00022741"/>
    </source>
</evidence>
<comment type="catalytic activity">
    <reaction evidence="9">
        <text>ATP + H2O = ADP + phosphate + H(+)</text>
        <dbReference type="Rhea" id="RHEA:13065"/>
        <dbReference type="ChEBI" id="CHEBI:15377"/>
        <dbReference type="ChEBI" id="CHEBI:15378"/>
        <dbReference type="ChEBI" id="CHEBI:30616"/>
        <dbReference type="ChEBI" id="CHEBI:43474"/>
        <dbReference type="ChEBI" id="CHEBI:456216"/>
        <dbReference type="EC" id="5.6.2.4"/>
    </reaction>
</comment>
<gene>
    <name evidence="14" type="ORF">CYMTET_55814</name>
</gene>
<evidence type="ECO:0000256" key="5">
    <source>
        <dbReference type="ARBA" id="ARBA00022840"/>
    </source>
</evidence>
<comment type="catalytic activity">
    <reaction evidence="7">
        <text>Couples ATP hydrolysis with the unwinding of duplex DNA by translocating in the 3'-5' direction.</text>
        <dbReference type="EC" id="5.6.2.4"/>
    </reaction>
</comment>
<dbReference type="Pfam" id="PF00580">
    <property type="entry name" value="UvrD-helicase"/>
    <property type="match status" value="1"/>
</dbReference>
<dbReference type="CDD" id="cd17932">
    <property type="entry name" value="DEXQc_UvrD"/>
    <property type="match status" value="1"/>
</dbReference>
<sequence length="1478" mass="159713">MKRNYDDSLVRREYISFAAGYDQQNVCNGETLPGPTPVCNTRSEVGFEDENFAFKKQKLSPQGKHLSIDPCAASRSGSFHMDIASASQIAERRATPLKDCTNTRCDFDAGMIYDETMFEGVDLLCEQHTRLQGAGTDQTTQPGSAASVDVDVDSECFAYSTQLLREIDDICSKGSPRAPSDAPTRTLGRPICTEGLGSTLVPASTSKAQAPSTPKPTSDVVAGATISMRHTADSTLELHASPKTSGFQTPPPRTASSKLGPRHCPADTPRSSAPKEIHPRRPQPASTLGGALLHFKNPRPASSPNVFTPPQRSLQHRPTPVPGATSPSPRQRHRPPSMLGRPTLPLTNPDPTFGAHALSSGSLRSHPAPSSDPAGPKGSLRSHPAPSSDPAGPKGSLRSHPVPSSDPAGPKGSVEGMCLRPSPISSSSTRPPQQHLPHSPATPAMRLQRPVPPERSPCSGNTASVQPSRPDTAPPTPVPFKSVHRDPHPMTEMHGRASPLPRQQALRSPRAPQAPAASACQHLEAGTPGQQASPAACHQHQHLQSATVAQLEPCAPMDGPQPHDTAAQPASAAAFGQKLPRKVAARGASSVCVQQRQQQGMAARQGPSEHNVEAKLGAASSLRDNEQPNTVFPSVASEPPRNHPPPAAKRLVKGSAAAPELNPQQQRAIESCPDQPLLVLAGPGSGKTSVITRRLVHILRHGSPSGILALTFTAAGAQEMSKRVKQLINDGDGGEDLLHISTFHSFCLQLCREHAKLLERTSEFTIFGRQQQRKVAMEAARIEGLACLPEEGERAEEKKAELHWEQVITRAKSEGKGAEDLEAEGKLDESRTLHRYQELLKKCNALDLHDFVNGAVQLLEKHSEEVAEACQRKWSHVLVDEFQDTSSMQYKLLKFLASHRRVTAVGDDDQCIFAFNGSNVGNFAAFRADFGGGAEVRLESNYRSTGTIVAAAQALIRSNESHCAAKKVVSEQDSGESIRVLECRTEQTECSTVLDSVLASAAAGTRLSEISILYRRQVTGRAFQEALLQRGIPFNLHGTAVYHRKAVRDAVAVMWAILLEENGESSVARRAVKALLAVGRSEAKKIAERIEKMAAAEDKSFLATARSLFGCRISGTLTSQQLIQGRKALQSLKVLRTVARQEQSLSALVHTVVAHLPQRGTLETKAAAVNQAEGKLLNEVADPRSLLEVIMADVNDFLRSQNEGGGIEERKAAQVGCAQLLRSFLNHLALREAQSDRDRQAENKNAITLTTMHQSKGLEWDEVYVVRLSDNEIPLVHESSRGAPASTLEEERRLFYVSMTRARRRLILTFPVFDPRRQPLSPTRFLKAIPRALLDWQSGIFGTSVKRQAVVHPPTSTTDAGCATNVGVADSAKASVGTEAPPMGLNSDGKEGPTGSEYMFLQRFNSVASPVIAKMFHKWAKMQAFQEPNRLLTKVSFILDQTLSCSKGPAKEGLQALRSELIKPEAFLFAEEVRSHAP</sequence>
<dbReference type="GO" id="GO:0043138">
    <property type="term" value="F:3'-5' DNA helicase activity"/>
    <property type="evidence" value="ECO:0007669"/>
    <property type="project" value="UniProtKB-EC"/>
</dbReference>
<dbReference type="Pfam" id="PF13361">
    <property type="entry name" value="UvrD_C"/>
    <property type="match status" value="1"/>
</dbReference>
<feature type="compositionally biased region" description="Polar residues" evidence="11">
    <location>
        <begin position="458"/>
        <end position="469"/>
    </location>
</feature>
<feature type="domain" description="UvrD-like helicase C-terminal" evidence="13">
    <location>
        <begin position="946"/>
        <end position="1257"/>
    </location>
</feature>
<keyword evidence="5 10" id="KW-0067">ATP-binding</keyword>
<name>A0AAE0EN78_9CHLO</name>
<evidence type="ECO:0000256" key="1">
    <source>
        <dbReference type="ARBA" id="ARBA00009922"/>
    </source>
</evidence>
<dbReference type="GO" id="GO:0016787">
    <property type="term" value="F:hydrolase activity"/>
    <property type="evidence" value="ECO:0007669"/>
    <property type="project" value="UniProtKB-UniRule"/>
</dbReference>
<evidence type="ECO:0000256" key="4">
    <source>
        <dbReference type="ARBA" id="ARBA00022806"/>
    </source>
</evidence>
<evidence type="ECO:0000256" key="10">
    <source>
        <dbReference type="PROSITE-ProRule" id="PRU00560"/>
    </source>
</evidence>
<dbReference type="GO" id="GO:0003677">
    <property type="term" value="F:DNA binding"/>
    <property type="evidence" value="ECO:0007669"/>
    <property type="project" value="InterPro"/>
</dbReference>
<dbReference type="EMBL" id="LGRX02035605">
    <property type="protein sequence ID" value="KAK3233917.1"/>
    <property type="molecule type" value="Genomic_DNA"/>
</dbReference>
<dbReference type="InterPro" id="IPR013986">
    <property type="entry name" value="DExx_box_DNA_helicase_dom_sf"/>
</dbReference>
<accession>A0AAE0EN78</accession>
<evidence type="ECO:0000259" key="13">
    <source>
        <dbReference type="PROSITE" id="PS51217"/>
    </source>
</evidence>
<dbReference type="PROSITE" id="PS51217">
    <property type="entry name" value="UVRD_HELICASE_CTER"/>
    <property type="match status" value="1"/>
</dbReference>
<organism evidence="14 15">
    <name type="scientific">Cymbomonas tetramitiformis</name>
    <dbReference type="NCBI Taxonomy" id="36881"/>
    <lineage>
        <taxon>Eukaryota</taxon>
        <taxon>Viridiplantae</taxon>
        <taxon>Chlorophyta</taxon>
        <taxon>Pyramimonadophyceae</taxon>
        <taxon>Pyramimonadales</taxon>
        <taxon>Pyramimonadaceae</taxon>
        <taxon>Cymbomonas</taxon>
    </lineage>
</organism>
<comment type="similarity">
    <text evidence="1">Belongs to the helicase family. UvrD subfamily.</text>
</comment>
<evidence type="ECO:0000256" key="9">
    <source>
        <dbReference type="ARBA" id="ARBA00048988"/>
    </source>
</evidence>
<evidence type="ECO:0000256" key="11">
    <source>
        <dbReference type="SAM" id="MobiDB-lite"/>
    </source>
</evidence>
<evidence type="ECO:0000256" key="3">
    <source>
        <dbReference type="ARBA" id="ARBA00022801"/>
    </source>
</evidence>
<feature type="domain" description="UvrD-like helicase ATP-binding" evidence="12">
    <location>
        <begin position="660"/>
        <end position="945"/>
    </location>
</feature>
<keyword evidence="3 10" id="KW-0378">Hydrolase</keyword>
<feature type="region of interest" description="Disordered" evidence="11">
    <location>
        <begin position="174"/>
        <end position="193"/>
    </location>
</feature>